<reference evidence="2" key="1">
    <citation type="submission" date="2016-10" db="EMBL/GenBank/DDBJ databases">
        <authorList>
            <person name="Varghese N."/>
            <person name="Submissions S."/>
        </authorList>
    </citation>
    <scope>NUCLEOTIDE SEQUENCE [LARGE SCALE GENOMIC DNA]</scope>
    <source>
        <strain evidence="2">DSM 23445</strain>
    </source>
</reference>
<accession>A0A1I7CJ31</accession>
<dbReference type="STRING" id="305507.SAMN04489724_3250"/>
<organism evidence="1 2">
    <name type="scientific">Algoriphagus locisalis</name>
    <dbReference type="NCBI Taxonomy" id="305507"/>
    <lineage>
        <taxon>Bacteria</taxon>
        <taxon>Pseudomonadati</taxon>
        <taxon>Bacteroidota</taxon>
        <taxon>Cytophagia</taxon>
        <taxon>Cytophagales</taxon>
        <taxon>Cyclobacteriaceae</taxon>
        <taxon>Algoriphagus</taxon>
    </lineage>
</organism>
<keyword evidence="2" id="KW-1185">Reference proteome</keyword>
<dbReference type="InterPro" id="IPR050114">
    <property type="entry name" value="UPF0173_UPF0282_UlaG_hydrolase"/>
</dbReference>
<dbReference type="Proteomes" id="UP000199673">
    <property type="component" value="Unassembled WGS sequence"/>
</dbReference>
<dbReference type="InterPro" id="IPR036866">
    <property type="entry name" value="RibonucZ/Hydroxyglut_hydro"/>
</dbReference>
<protein>
    <submittedName>
        <fullName evidence="1">L-ascorbate metabolism protein UlaG, beta-lactamase superfamily</fullName>
    </submittedName>
</protein>
<dbReference type="PANTHER" id="PTHR43546">
    <property type="entry name" value="UPF0173 METAL-DEPENDENT HYDROLASE MJ1163-RELATED"/>
    <property type="match status" value="1"/>
</dbReference>
<dbReference type="AlphaFoldDB" id="A0A1I7CJ31"/>
<dbReference type="Gene3D" id="3.60.15.10">
    <property type="entry name" value="Ribonuclease Z/Hydroxyacylglutathione hydrolase-like"/>
    <property type="match status" value="1"/>
</dbReference>
<dbReference type="Pfam" id="PF13483">
    <property type="entry name" value="Lactamase_B_3"/>
    <property type="match status" value="1"/>
</dbReference>
<dbReference type="EMBL" id="FPBF01000004">
    <property type="protein sequence ID" value="SFT99428.1"/>
    <property type="molecule type" value="Genomic_DNA"/>
</dbReference>
<gene>
    <name evidence="1" type="ORF">SAMN04489724_3250</name>
</gene>
<sequence length="273" mass="29852">MGTLANSSLFDFAQAFLYNNLNTNLSLTSMKYLSLLLLFISFGAFAQDKIPAKKGDVIINPITHGTLVLEHDNQIIYVDPYGGAAAFEGQKKPTLVLITDIHGDHLNQETLDGLDLSVATIIAPQAVADKLTAGTGKELVILGNNQSKTINGIKIEALPMYNLPESPEAPHTKGRGNGYIVHLGGKQFYISGDTEDIAEMRALKNIDVAFVCMNLPYTMDVDQAASAVSEFKPGIVYPYHYRGTNGLSDVEKFKTLVNESAPQVDVRLRNWYN</sequence>
<proteinExistence type="predicted"/>
<dbReference type="SUPFAM" id="SSF56281">
    <property type="entry name" value="Metallo-hydrolase/oxidoreductase"/>
    <property type="match status" value="1"/>
</dbReference>
<evidence type="ECO:0000313" key="1">
    <source>
        <dbReference type="EMBL" id="SFT99428.1"/>
    </source>
</evidence>
<dbReference type="PANTHER" id="PTHR43546:SF3">
    <property type="entry name" value="UPF0173 METAL-DEPENDENT HYDROLASE MJ1163"/>
    <property type="match status" value="1"/>
</dbReference>
<name>A0A1I7CJ31_9BACT</name>
<evidence type="ECO:0000313" key="2">
    <source>
        <dbReference type="Proteomes" id="UP000199673"/>
    </source>
</evidence>